<evidence type="ECO:0000259" key="3">
    <source>
        <dbReference type="PROSITE" id="PS51186"/>
    </source>
</evidence>
<dbReference type="CDD" id="cd04301">
    <property type="entry name" value="NAT_SF"/>
    <property type="match status" value="1"/>
</dbReference>
<sequence length="161" mass="18394">MEIRSAKQDEIVVVRDIILESFKEYAGLLHPPSGALSETLESISSKVERGGAVIVWEDTEPVGTALYNFVDDYMYIGRVAVLPKHRGKGIGKVIMAHLEQLALHKGYNKTRLGVRLSLPDNLMFYQKLHYISIEEHEYPDKTDKWHIMVKELKDKAEKEIS</sequence>
<keyword evidence="1 4" id="KW-0808">Transferase</keyword>
<feature type="domain" description="N-acetyltransferase" evidence="3">
    <location>
        <begin position="1"/>
        <end position="153"/>
    </location>
</feature>
<dbReference type="Pfam" id="PF00583">
    <property type="entry name" value="Acetyltransf_1"/>
    <property type="match status" value="1"/>
</dbReference>
<name>A0A3A1V8C8_9BACL</name>
<dbReference type="OrthoDB" id="2594246at2"/>
<dbReference type="EMBL" id="QXQA01000004">
    <property type="protein sequence ID" value="RIX53690.1"/>
    <property type="molecule type" value="Genomic_DNA"/>
</dbReference>
<proteinExistence type="predicted"/>
<evidence type="ECO:0000256" key="1">
    <source>
        <dbReference type="ARBA" id="ARBA00022679"/>
    </source>
</evidence>
<dbReference type="Proteomes" id="UP000266482">
    <property type="component" value="Unassembled WGS sequence"/>
</dbReference>
<dbReference type="InterPro" id="IPR050832">
    <property type="entry name" value="Bact_Acetyltransf"/>
</dbReference>
<dbReference type="RefSeq" id="WP_119599407.1">
    <property type="nucleotide sequence ID" value="NZ_QXQA01000004.1"/>
</dbReference>
<dbReference type="InterPro" id="IPR016181">
    <property type="entry name" value="Acyl_CoA_acyltransferase"/>
</dbReference>
<protein>
    <submittedName>
        <fullName evidence="4">GNAT family N-acetyltransferase</fullName>
    </submittedName>
</protein>
<dbReference type="AlphaFoldDB" id="A0A3A1V8C8"/>
<dbReference type="PROSITE" id="PS51186">
    <property type="entry name" value="GNAT"/>
    <property type="match status" value="1"/>
</dbReference>
<evidence type="ECO:0000256" key="2">
    <source>
        <dbReference type="ARBA" id="ARBA00023315"/>
    </source>
</evidence>
<organism evidence="4 5">
    <name type="scientific">Paenibacillus nanensis</name>
    <dbReference type="NCBI Taxonomy" id="393251"/>
    <lineage>
        <taxon>Bacteria</taxon>
        <taxon>Bacillati</taxon>
        <taxon>Bacillota</taxon>
        <taxon>Bacilli</taxon>
        <taxon>Bacillales</taxon>
        <taxon>Paenibacillaceae</taxon>
        <taxon>Paenibacillus</taxon>
    </lineage>
</organism>
<comment type="caution">
    <text evidence="4">The sequence shown here is derived from an EMBL/GenBank/DDBJ whole genome shotgun (WGS) entry which is preliminary data.</text>
</comment>
<keyword evidence="2" id="KW-0012">Acyltransferase</keyword>
<evidence type="ECO:0000313" key="4">
    <source>
        <dbReference type="EMBL" id="RIX53690.1"/>
    </source>
</evidence>
<dbReference type="GO" id="GO:0016747">
    <property type="term" value="F:acyltransferase activity, transferring groups other than amino-acyl groups"/>
    <property type="evidence" value="ECO:0007669"/>
    <property type="project" value="InterPro"/>
</dbReference>
<keyword evidence="5" id="KW-1185">Reference proteome</keyword>
<dbReference type="PANTHER" id="PTHR43877">
    <property type="entry name" value="AMINOALKYLPHOSPHONATE N-ACETYLTRANSFERASE-RELATED-RELATED"/>
    <property type="match status" value="1"/>
</dbReference>
<accession>A0A3A1V8C8</accession>
<gene>
    <name evidence="4" type="ORF">D3P08_09725</name>
</gene>
<dbReference type="InterPro" id="IPR000182">
    <property type="entry name" value="GNAT_dom"/>
</dbReference>
<reference evidence="4 5" key="1">
    <citation type="submission" date="2018-09" db="EMBL/GenBank/DDBJ databases">
        <title>Paenibacillus aracenensis nov. sp. isolated from a cave in southern Spain.</title>
        <authorList>
            <person name="Jurado V."/>
            <person name="Gutierrez-Patricio S."/>
            <person name="Gonzalez-Pimentel J.L."/>
            <person name="Miller A.Z."/>
            <person name="Laiz L."/>
            <person name="Saiz-Jimenez C."/>
        </authorList>
    </citation>
    <scope>NUCLEOTIDE SEQUENCE [LARGE SCALE GENOMIC DNA]</scope>
    <source>
        <strain evidence="4 5">DSM 22867</strain>
    </source>
</reference>
<dbReference type="PANTHER" id="PTHR43877:SF2">
    <property type="entry name" value="AMINOALKYLPHOSPHONATE N-ACETYLTRANSFERASE-RELATED"/>
    <property type="match status" value="1"/>
</dbReference>
<dbReference type="SUPFAM" id="SSF55729">
    <property type="entry name" value="Acyl-CoA N-acyltransferases (Nat)"/>
    <property type="match status" value="1"/>
</dbReference>
<evidence type="ECO:0000313" key="5">
    <source>
        <dbReference type="Proteomes" id="UP000266482"/>
    </source>
</evidence>
<dbReference type="Gene3D" id="3.40.630.30">
    <property type="match status" value="1"/>
</dbReference>